<reference evidence="1 2" key="2">
    <citation type="journal article" date="2022" name="Mol. Ecol. Resour.">
        <title>The genomes of chicory, endive, great burdock and yacon provide insights into Asteraceae paleo-polyploidization history and plant inulin production.</title>
        <authorList>
            <person name="Fan W."/>
            <person name="Wang S."/>
            <person name="Wang H."/>
            <person name="Wang A."/>
            <person name="Jiang F."/>
            <person name="Liu H."/>
            <person name="Zhao H."/>
            <person name="Xu D."/>
            <person name="Zhang Y."/>
        </authorList>
    </citation>
    <scope>NUCLEOTIDE SEQUENCE [LARGE SCALE GENOMIC DNA]</scope>
    <source>
        <strain evidence="2">cv. Yunnan</strain>
        <tissue evidence="1">Leaves</tissue>
    </source>
</reference>
<dbReference type="Proteomes" id="UP001056120">
    <property type="component" value="Linkage Group LG22"/>
</dbReference>
<gene>
    <name evidence="1" type="ORF">L1987_64977</name>
</gene>
<dbReference type="EMBL" id="CM042039">
    <property type="protein sequence ID" value="KAI3725199.1"/>
    <property type="molecule type" value="Genomic_DNA"/>
</dbReference>
<comment type="caution">
    <text evidence="1">The sequence shown here is derived from an EMBL/GenBank/DDBJ whole genome shotgun (WGS) entry which is preliminary data.</text>
</comment>
<name>A0ACB9BTF2_9ASTR</name>
<organism evidence="1 2">
    <name type="scientific">Smallanthus sonchifolius</name>
    <dbReference type="NCBI Taxonomy" id="185202"/>
    <lineage>
        <taxon>Eukaryota</taxon>
        <taxon>Viridiplantae</taxon>
        <taxon>Streptophyta</taxon>
        <taxon>Embryophyta</taxon>
        <taxon>Tracheophyta</taxon>
        <taxon>Spermatophyta</taxon>
        <taxon>Magnoliopsida</taxon>
        <taxon>eudicotyledons</taxon>
        <taxon>Gunneridae</taxon>
        <taxon>Pentapetalae</taxon>
        <taxon>asterids</taxon>
        <taxon>campanulids</taxon>
        <taxon>Asterales</taxon>
        <taxon>Asteraceae</taxon>
        <taxon>Asteroideae</taxon>
        <taxon>Heliantheae alliance</taxon>
        <taxon>Millerieae</taxon>
        <taxon>Smallanthus</taxon>
    </lineage>
</organism>
<accession>A0ACB9BTF2</accession>
<evidence type="ECO:0000313" key="2">
    <source>
        <dbReference type="Proteomes" id="UP001056120"/>
    </source>
</evidence>
<sequence length="528" mass="59236">MDSQTIRETSLEVPLLGSGSHLGSIEQPSKPFHYFSSLNLSAEAPSQDDMPSPTTTISEVLIDLAANVPSPSSSPKKVHSRSDDSVNVERAITTTGTSIDKEDSDNITKSPTTTTHNEDVFLETLFTKRNPRCQENQGDGDPEARPKAPSSSKDSTTVDKDRLKLENMELMARVEMLEAEVSKLKHQVSMHEVHKCAPVTTPSIVSVGPQTDETLCTDATKKGEIVTAEDDVDSLDSVDEEEDISEDWKLGFRAVDENPKYNSILSWGYDGLSERFWIRWESGKIEELIWNTLNPFHILDLYLTKCINNSTDLPTEHAIGRFYDLMEDNMPWFEWFLQEATKLAYPSTAESSRTAEHRLAPRLDLIGSRALTEEQVLCLRRFFYNEVDTHLHHQLLRSQAMIKIIKAFLEKEGWIAMDDSDSDLSLPSSPTVILNAAVESRKMAAQNVNEAFKATYKNEWKKEESEAVPSIFSAPQIANEAEAEISTASLTFAIVINEAKAEAFNKDKGKGIITEEEEEKIEKEKKEK</sequence>
<reference evidence="2" key="1">
    <citation type="journal article" date="2022" name="Mol. Ecol. Resour.">
        <title>The genomes of chicory, endive, great burdock and yacon provide insights into Asteraceae palaeo-polyploidization history and plant inulin production.</title>
        <authorList>
            <person name="Fan W."/>
            <person name="Wang S."/>
            <person name="Wang H."/>
            <person name="Wang A."/>
            <person name="Jiang F."/>
            <person name="Liu H."/>
            <person name="Zhao H."/>
            <person name="Xu D."/>
            <person name="Zhang Y."/>
        </authorList>
    </citation>
    <scope>NUCLEOTIDE SEQUENCE [LARGE SCALE GENOMIC DNA]</scope>
    <source>
        <strain evidence="2">cv. Yunnan</strain>
    </source>
</reference>
<evidence type="ECO:0000313" key="1">
    <source>
        <dbReference type="EMBL" id="KAI3725199.1"/>
    </source>
</evidence>
<protein>
    <submittedName>
        <fullName evidence="1">Uncharacterized protein</fullName>
    </submittedName>
</protein>
<keyword evidence="2" id="KW-1185">Reference proteome</keyword>
<proteinExistence type="predicted"/>